<organism evidence="2 3">
    <name type="scientific">Tripterygium wilfordii</name>
    <name type="common">Thunder God vine</name>
    <dbReference type="NCBI Taxonomy" id="458696"/>
    <lineage>
        <taxon>Eukaryota</taxon>
        <taxon>Viridiplantae</taxon>
        <taxon>Streptophyta</taxon>
        <taxon>Embryophyta</taxon>
        <taxon>Tracheophyta</taxon>
        <taxon>Spermatophyta</taxon>
        <taxon>Magnoliopsida</taxon>
        <taxon>eudicotyledons</taxon>
        <taxon>Gunneridae</taxon>
        <taxon>Pentapetalae</taxon>
        <taxon>rosids</taxon>
        <taxon>fabids</taxon>
        <taxon>Celastrales</taxon>
        <taxon>Celastraceae</taxon>
        <taxon>Tripterygium</taxon>
    </lineage>
</organism>
<accession>A0A7J7CQH2</accession>
<dbReference type="EMBL" id="JAAARO010000014">
    <property type="protein sequence ID" value="KAF5736209.1"/>
    <property type="molecule type" value="Genomic_DNA"/>
</dbReference>
<dbReference type="InParanoid" id="A0A7J7CQH2"/>
<gene>
    <name evidence="2" type="ORF">HS088_TW14G00345</name>
</gene>
<evidence type="ECO:0000313" key="2">
    <source>
        <dbReference type="EMBL" id="KAF5736209.1"/>
    </source>
</evidence>
<keyword evidence="3" id="KW-1185">Reference proteome</keyword>
<feature type="signal peptide" evidence="1">
    <location>
        <begin position="1"/>
        <end position="32"/>
    </location>
</feature>
<name>A0A7J7CQH2_TRIWF</name>
<reference evidence="2 3" key="1">
    <citation type="journal article" date="2020" name="Nat. Commun.">
        <title>Genome of Tripterygium wilfordii and identification of cytochrome P450 involved in triptolide biosynthesis.</title>
        <authorList>
            <person name="Tu L."/>
            <person name="Su P."/>
            <person name="Zhang Z."/>
            <person name="Gao L."/>
            <person name="Wang J."/>
            <person name="Hu T."/>
            <person name="Zhou J."/>
            <person name="Zhang Y."/>
            <person name="Zhao Y."/>
            <person name="Liu Y."/>
            <person name="Song Y."/>
            <person name="Tong Y."/>
            <person name="Lu Y."/>
            <person name="Yang J."/>
            <person name="Xu C."/>
            <person name="Jia M."/>
            <person name="Peters R.J."/>
            <person name="Huang L."/>
            <person name="Gao W."/>
        </authorList>
    </citation>
    <scope>NUCLEOTIDE SEQUENCE [LARGE SCALE GENOMIC DNA]</scope>
    <source>
        <strain evidence="3">cv. XIE 37</strain>
        <tissue evidence="2">Leaf</tissue>
    </source>
</reference>
<evidence type="ECO:0000313" key="3">
    <source>
        <dbReference type="Proteomes" id="UP000593562"/>
    </source>
</evidence>
<feature type="chain" id="PRO_5029784215" evidence="1">
    <location>
        <begin position="33"/>
        <end position="123"/>
    </location>
</feature>
<sequence>MKDTHHDHRQPLRVRLLLLFTLLVLLAPIVQSPKLRTPTTSTSPGVNNNNEIDKDNRANISDCLELHRNHQKYKVAECGHSSRYGFWSSGAASNCVLARYMQSYLGVTIAHLLDAVQSFAWLP</sequence>
<dbReference type="AlphaFoldDB" id="A0A7J7CQH2"/>
<keyword evidence="1" id="KW-0732">Signal</keyword>
<comment type="caution">
    <text evidence="2">The sequence shown here is derived from an EMBL/GenBank/DDBJ whole genome shotgun (WGS) entry which is preliminary data.</text>
</comment>
<dbReference type="Proteomes" id="UP000593562">
    <property type="component" value="Unassembled WGS sequence"/>
</dbReference>
<protein>
    <submittedName>
        <fullName evidence="2">Uncharacterized protein</fullName>
    </submittedName>
</protein>
<proteinExistence type="predicted"/>
<evidence type="ECO:0000256" key="1">
    <source>
        <dbReference type="SAM" id="SignalP"/>
    </source>
</evidence>